<feature type="signal peptide" evidence="1">
    <location>
        <begin position="1"/>
        <end position="22"/>
    </location>
</feature>
<evidence type="ECO:0000313" key="3">
    <source>
        <dbReference type="Proteomes" id="UP000823775"/>
    </source>
</evidence>
<proteinExistence type="predicted"/>
<reference evidence="2 3" key="1">
    <citation type="journal article" date="2021" name="BMC Genomics">
        <title>Datura genome reveals duplications of psychoactive alkaloid biosynthetic genes and high mutation rate following tissue culture.</title>
        <authorList>
            <person name="Rajewski A."/>
            <person name="Carter-House D."/>
            <person name="Stajich J."/>
            <person name="Litt A."/>
        </authorList>
    </citation>
    <scope>NUCLEOTIDE SEQUENCE [LARGE SCALE GENOMIC DNA]</scope>
    <source>
        <strain evidence="2">AR-01</strain>
    </source>
</reference>
<sequence length="107" mass="12457">WSDVFLKGKLSILRALLLLCGAGEFEYESSSNFYLFFYVWEEFNCHVSTGKLSVRPSETLNEAQARAQGFRPLSQTCVTLAFYDLRLGKRRYLTRRPWKSKYSSLVL</sequence>
<name>A0ABS8VQQ4_DATST</name>
<feature type="chain" id="PRO_5046740635" evidence="1">
    <location>
        <begin position="23"/>
        <end position="107"/>
    </location>
</feature>
<dbReference type="Proteomes" id="UP000823775">
    <property type="component" value="Unassembled WGS sequence"/>
</dbReference>
<keyword evidence="3" id="KW-1185">Reference proteome</keyword>
<comment type="caution">
    <text evidence="2">The sequence shown here is derived from an EMBL/GenBank/DDBJ whole genome shotgun (WGS) entry which is preliminary data.</text>
</comment>
<gene>
    <name evidence="2" type="ORF">HAX54_041154</name>
</gene>
<keyword evidence="1" id="KW-0732">Signal</keyword>
<accession>A0ABS8VQQ4</accession>
<evidence type="ECO:0000313" key="2">
    <source>
        <dbReference type="EMBL" id="MCE0482402.1"/>
    </source>
</evidence>
<dbReference type="EMBL" id="JACEIK010005907">
    <property type="protein sequence ID" value="MCE0482402.1"/>
    <property type="molecule type" value="Genomic_DNA"/>
</dbReference>
<evidence type="ECO:0000256" key="1">
    <source>
        <dbReference type="SAM" id="SignalP"/>
    </source>
</evidence>
<protein>
    <submittedName>
        <fullName evidence="2">Uncharacterized protein</fullName>
    </submittedName>
</protein>
<organism evidence="2 3">
    <name type="scientific">Datura stramonium</name>
    <name type="common">Jimsonweed</name>
    <name type="synonym">Common thornapple</name>
    <dbReference type="NCBI Taxonomy" id="4076"/>
    <lineage>
        <taxon>Eukaryota</taxon>
        <taxon>Viridiplantae</taxon>
        <taxon>Streptophyta</taxon>
        <taxon>Embryophyta</taxon>
        <taxon>Tracheophyta</taxon>
        <taxon>Spermatophyta</taxon>
        <taxon>Magnoliopsida</taxon>
        <taxon>eudicotyledons</taxon>
        <taxon>Gunneridae</taxon>
        <taxon>Pentapetalae</taxon>
        <taxon>asterids</taxon>
        <taxon>lamiids</taxon>
        <taxon>Solanales</taxon>
        <taxon>Solanaceae</taxon>
        <taxon>Solanoideae</taxon>
        <taxon>Datureae</taxon>
        <taxon>Datura</taxon>
    </lineage>
</organism>
<feature type="non-terminal residue" evidence="2">
    <location>
        <position position="1"/>
    </location>
</feature>